<dbReference type="SMART" id="SM00028">
    <property type="entry name" value="TPR"/>
    <property type="match status" value="5"/>
</dbReference>
<accession>A0A0C9QAL3</accession>
<dbReference type="SUPFAM" id="SSF48452">
    <property type="entry name" value="TPR-like"/>
    <property type="match status" value="2"/>
</dbReference>
<dbReference type="PROSITE" id="PS50005">
    <property type="entry name" value="TPR"/>
    <property type="match status" value="2"/>
</dbReference>
<dbReference type="Pfam" id="PF13181">
    <property type="entry name" value="TPR_8"/>
    <property type="match status" value="1"/>
</dbReference>
<organism evidence="4 5">
    <name type="scientific">Lacticaseibacillus paracasei NRIC 0644</name>
    <dbReference type="NCBI Taxonomy" id="1435038"/>
    <lineage>
        <taxon>Bacteria</taxon>
        <taxon>Bacillati</taxon>
        <taxon>Bacillota</taxon>
        <taxon>Bacilli</taxon>
        <taxon>Lactobacillales</taxon>
        <taxon>Lactobacillaceae</taxon>
        <taxon>Lacticaseibacillus</taxon>
    </lineage>
</organism>
<dbReference type="RefSeq" id="WP_045625005.1">
    <property type="nucleotide sequence ID" value="NZ_BAYM01000089.1"/>
</dbReference>
<evidence type="ECO:0000313" key="4">
    <source>
        <dbReference type="EMBL" id="GAN36862.1"/>
    </source>
</evidence>
<proteinExistence type="predicted"/>
<dbReference type="EMBL" id="BAYM01000089">
    <property type="protein sequence ID" value="GAN36862.1"/>
    <property type="molecule type" value="Genomic_DNA"/>
</dbReference>
<dbReference type="Pfam" id="PF14559">
    <property type="entry name" value="TPR_19"/>
    <property type="match status" value="1"/>
</dbReference>
<dbReference type="InterPro" id="IPR019734">
    <property type="entry name" value="TPR_rpt"/>
</dbReference>
<gene>
    <name evidence="4" type="ORF">LC0644_1451</name>
</gene>
<evidence type="ECO:0000313" key="5">
    <source>
        <dbReference type="Proteomes" id="UP000032552"/>
    </source>
</evidence>
<name>A0A0C9QAL3_LACPA</name>
<evidence type="ECO:0000256" key="2">
    <source>
        <dbReference type="ARBA" id="ARBA00022803"/>
    </source>
</evidence>
<sequence length="422" mass="46707">MSYAKEMLDAIEAGQMETAKQLFTQVLAHDDDETQYNLAEELYALGFNGQAKRLYQGLLGRYPDQGDLATALADIAVSDGDTDAALNYLSRIQLGDPAYVQSLVSAADVYQTLGLYEVSEQKLLEAKRLAPDEPVVTFALGEFYFDWGHFAEAISAYNELLAAGTTELAGVNIEARLAASLAQTGQYEDAVAAYEDVGVDALDLNGRFELGGLYLQLDDPAKAITNLQAVIDSDPSYANAYLPLARAYEAQNQPDKALDTVQAGVMVDDTNPTLYALGGKLALSEDNVKLAETYLQKALAIDPEDQGNMLAWSNFLVQEERDQENVDFLDQIDRSGDVDPQIYWNMAKSYDRLENIKKARENYLLAFNRFQDSPDFLHDIIDFFQSTGARAELKAALVRYLKLVPTDDEMQARLDELNAETD</sequence>
<dbReference type="InterPro" id="IPR011990">
    <property type="entry name" value="TPR-like_helical_dom_sf"/>
</dbReference>
<dbReference type="AlphaFoldDB" id="A0A0C9QAL3"/>
<dbReference type="Proteomes" id="UP000032552">
    <property type="component" value="Unassembled WGS sequence"/>
</dbReference>
<evidence type="ECO:0000256" key="3">
    <source>
        <dbReference type="PROSITE-ProRule" id="PRU00339"/>
    </source>
</evidence>
<keyword evidence="2 3" id="KW-0802">TPR repeat</keyword>
<comment type="caution">
    <text evidence="4">The sequence shown here is derived from an EMBL/GenBank/DDBJ whole genome shotgun (WGS) entry which is preliminary data.</text>
</comment>
<dbReference type="InterPro" id="IPR051012">
    <property type="entry name" value="CellSynth/LPSAsmb/PSIAsmb"/>
</dbReference>
<protein>
    <submittedName>
        <fullName evidence="4">TPR repeat-containing protein</fullName>
    </submittedName>
</protein>
<dbReference type="Pfam" id="PF25058">
    <property type="entry name" value="ARM_TT21"/>
    <property type="match status" value="1"/>
</dbReference>
<evidence type="ECO:0000256" key="1">
    <source>
        <dbReference type="ARBA" id="ARBA00022737"/>
    </source>
</evidence>
<feature type="repeat" description="TPR" evidence="3">
    <location>
        <begin position="204"/>
        <end position="237"/>
    </location>
</feature>
<reference evidence="5" key="1">
    <citation type="submission" date="2014-05" db="EMBL/GenBank/DDBJ databases">
        <title>Whole genome sequencing of Lactobacillus casei NRIC0644.</title>
        <authorList>
            <person name="Atarashi H."/>
            <person name="Yoshida Y."/>
            <person name="Fujimura S."/>
            <person name="Tanaka N."/>
            <person name="Shiwa Y."/>
            <person name="Yoshikawa H."/>
            <person name="Okada S."/>
            <person name="Nakagawa J."/>
        </authorList>
    </citation>
    <scope>NUCLEOTIDE SEQUENCE [LARGE SCALE GENOMIC DNA]</scope>
    <source>
        <strain evidence="5">NRIC0644</strain>
    </source>
</reference>
<dbReference type="PANTHER" id="PTHR45586">
    <property type="entry name" value="TPR REPEAT-CONTAINING PROTEIN PA4667"/>
    <property type="match status" value="1"/>
</dbReference>
<feature type="repeat" description="TPR" evidence="3">
    <location>
        <begin position="272"/>
        <end position="305"/>
    </location>
</feature>
<dbReference type="Gene3D" id="1.25.40.10">
    <property type="entry name" value="Tetratricopeptide repeat domain"/>
    <property type="match status" value="2"/>
</dbReference>
<dbReference type="PANTHER" id="PTHR45586:SF1">
    <property type="entry name" value="LIPOPOLYSACCHARIDE ASSEMBLY PROTEIN B"/>
    <property type="match status" value="1"/>
</dbReference>
<keyword evidence="1" id="KW-0677">Repeat</keyword>